<dbReference type="Proteomes" id="UP000095192">
    <property type="component" value="Unassembled WGS sequence"/>
</dbReference>
<accession>A0A1D3CUI2</accession>
<organism evidence="2 3">
    <name type="scientific">Cyclospora cayetanensis</name>
    <dbReference type="NCBI Taxonomy" id="88456"/>
    <lineage>
        <taxon>Eukaryota</taxon>
        <taxon>Sar</taxon>
        <taxon>Alveolata</taxon>
        <taxon>Apicomplexa</taxon>
        <taxon>Conoidasida</taxon>
        <taxon>Coccidia</taxon>
        <taxon>Eucoccidiorida</taxon>
        <taxon>Eimeriorina</taxon>
        <taxon>Eimeriidae</taxon>
        <taxon>Cyclospora</taxon>
    </lineage>
</organism>
<dbReference type="InParanoid" id="A0A1D3CUI2"/>
<feature type="region of interest" description="Disordered" evidence="1">
    <location>
        <begin position="1"/>
        <end position="41"/>
    </location>
</feature>
<dbReference type="CDD" id="cd00821">
    <property type="entry name" value="PH"/>
    <property type="match status" value="1"/>
</dbReference>
<reference evidence="2 3" key="1">
    <citation type="journal article" date="2016" name="BMC Genomics">
        <title>Comparative genomics reveals Cyclospora cayetanensis possesses coccidia-like metabolism and invasion components but unique surface antigens.</title>
        <authorList>
            <person name="Liu S."/>
            <person name="Wang L."/>
            <person name="Zheng H."/>
            <person name="Xu Z."/>
            <person name="Roellig D.M."/>
            <person name="Li N."/>
            <person name="Frace M.A."/>
            <person name="Tang K."/>
            <person name="Arrowood M.J."/>
            <person name="Moss D.M."/>
            <person name="Zhang L."/>
            <person name="Feng Y."/>
            <person name="Xiao L."/>
        </authorList>
    </citation>
    <scope>NUCLEOTIDE SEQUENCE [LARGE SCALE GENOMIC DNA]</scope>
    <source>
        <strain evidence="2 3">CHN_HEN01</strain>
    </source>
</reference>
<proteinExistence type="predicted"/>
<gene>
    <name evidence="2" type="ORF">cyc_01848</name>
</gene>
<dbReference type="VEuPathDB" id="ToxoDB:LOC34618785"/>
<dbReference type="AlphaFoldDB" id="A0A1D3CUI2"/>
<evidence type="ECO:0008006" key="4">
    <source>
        <dbReference type="Google" id="ProtNLM"/>
    </source>
</evidence>
<comment type="caution">
    <text evidence="2">The sequence shown here is derived from an EMBL/GenBank/DDBJ whole genome shotgun (WGS) entry which is preliminary data.</text>
</comment>
<name>A0A1D3CUI2_9EIME</name>
<dbReference type="EMBL" id="JROU02001902">
    <property type="protein sequence ID" value="OEH74860.1"/>
    <property type="molecule type" value="Genomic_DNA"/>
</dbReference>
<keyword evidence="3" id="KW-1185">Reference proteome</keyword>
<evidence type="ECO:0000313" key="2">
    <source>
        <dbReference type="EMBL" id="OEH74860.1"/>
    </source>
</evidence>
<sequence length="434" mass="47622">MSSSSPGGETAASHPDAATVREENCGAQGSGGGEAGTVWEFQTADPAVRTLSSSSAFLATADAKDGDAEEAINLLRNDCGVRRGNRKSPLSSLQLHNAPQYASTLFLRRLDAGYPFGSPRESDKAFPADSWLALPVLSAVLSQDASSWKDATIPSGSRWTCIPLSTCVQVRGVVPSARVMMPNELELMRSPQDGKVFLVQTASRSYYWRAQSQSEAEAWLLSIGTQCAALKELELLQQAEERLIQTEEAHTDSCVSSLPFANRQSLSPRYPGSVLRTMVTDVRTIMQNILEFLHSLYRLEGTLRFSDTRELFEGYLVDFFRSAGSAPGPHNMAERRQPWFSLHEVQSFIRTWTARQHDEAKQLQAGGGDAGASPMTESEKRIGNWLRICVFPHFTSSPIIQRRIAQLAASHGVQSWGIDPLKSPLIVANMFRDG</sequence>
<evidence type="ECO:0000256" key="1">
    <source>
        <dbReference type="SAM" id="MobiDB-lite"/>
    </source>
</evidence>
<protein>
    <recommendedName>
        <fullName evidence="4">PH domain-containing protein</fullName>
    </recommendedName>
</protein>
<dbReference type="VEuPathDB" id="ToxoDB:cyc_01848"/>
<evidence type="ECO:0000313" key="3">
    <source>
        <dbReference type="Proteomes" id="UP000095192"/>
    </source>
</evidence>